<dbReference type="InterPro" id="IPR011032">
    <property type="entry name" value="GroES-like_sf"/>
</dbReference>
<evidence type="ECO:0000313" key="9">
    <source>
        <dbReference type="EMBL" id="VTT83122.1"/>
    </source>
</evidence>
<evidence type="ECO:0000256" key="3">
    <source>
        <dbReference type="ARBA" id="ARBA00022723"/>
    </source>
</evidence>
<keyword evidence="4 7" id="KW-0862">Zinc</keyword>
<dbReference type="AlphaFoldDB" id="A0A9Q9S2X9"/>
<dbReference type="GO" id="GO:0008270">
    <property type="term" value="F:zinc ion binding"/>
    <property type="evidence" value="ECO:0007669"/>
    <property type="project" value="InterPro"/>
</dbReference>
<dbReference type="SUPFAM" id="SSF51735">
    <property type="entry name" value="NAD(P)-binding Rossmann-fold domains"/>
    <property type="match status" value="1"/>
</dbReference>
<proteinExistence type="inferred from homology"/>
<keyword evidence="3 7" id="KW-0479">Metal-binding</keyword>
<evidence type="ECO:0000256" key="6">
    <source>
        <dbReference type="ARBA" id="ARBA00023027"/>
    </source>
</evidence>
<dbReference type="Gene3D" id="3.90.180.10">
    <property type="entry name" value="Medium-chain alcohol dehydrogenases, catalytic domain"/>
    <property type="match status" value="2"/>
</dbReference>
<dbReference type="InterPro" id="IPR013154">
    <property type="entry name" value="ADH-like_N"/>
</dbReference>
<dbReference type="FunFam" id="3.40.50.720:FF:000039">
    <property type="entry name" value="Alcohol dehydrogenase AdhP"/>
    <property type="match status" value="1"/>
</dbReference>
<evidence type="ECO:0000259" key="8">
    <source>
        <dbReference type="SMART" id="SM00829"/>
    </source>
</evidence>
<dbReference type="Proteomes" id="UP000760494">
    <property type="component" value="Unassembled WGS sequence"/>
</dbReference>
<evidence type="ECO:0000256" key="7">
    <source>
        <dbReference type="RuleBase" id="RU361277"/>
    </source>
</evidence>
<accession>A0A9Q9S2X9</accession>
<dbReference type="SUPFAM" id="SSF50129">
    <property type="entry name" value="GroES-like"/>
    <property type="match status" value="1"/>
</dbReference>
<comment type="cofactor">
    <cofactor evidence="1 7">
        <name>Zn(2+)</name>
        <dbReference type="ChEBI" id="CHEBI:29105"/>
    </cofactor>
</comment>
<dbReference type="CDD" id="cd08297">
    <property type="entry name" value="CAD3"/>
    <property type="match status" value="1"/>
</dbReference>
<dbReference type="PANTHER" id="PTHR42940:SF5">
    <property type="entry name" value="ALCOHOL DEHYDROGENASE 2"/>
    <property type="match status" value="1"/>
</dbReference>
<dbReference type="InterPro" id="IPR036291">
    <property type="entry name" value="NAD(P)-bd_dom_sf"/>
</dbReference>
<gene>
    <name evidence="9" type="ORF">C2S_2880</name>
</gene>
<dbReference type="SMART" id="SM00829">
    <property type="entry name" value="PKS_ER"/>
    <property type="match status" value="1"/>
</dbReference>
<dbReference type="PANTHER" id="PTHR42940">
    <property type="entry name" value="ALCOHOL DEHYDROGENASE 1-RELATED"/>
    <property type="match status" value="1"/>
</dbReference>
<evidence type="ECO:0000313" key="10">
    <source>
        <dbReference type="Proteomes" id="UP000760494"/>
    </source>
</evidence>
<reference evidence="9" key="1">
    <citation type="submission" date="2019-05" db="EMBL/GenBank/DDBJ databases">
        <authorList>
            <person name="Piombo E."/>
        </authorList>
    </citation>
    <scope>NUCLEOTIDE SEQUENCE</scope>
    <source>
        <strain evidence="9">C2S</strain>
    </source>
</reference>
<evidence type="ECO:0000256" key="2">
    <source>
        <dbReference type="ARBA" id="ARBA00008072"/>
    </source>
</evidence>
<dbReference type="GO" id="GO:0005737">
    <property type="term" value="C:cytoplasm"/>
    <property type="evidence" value="ECO:0007669"/>
    <property type="project" value="TreeGrafter"/>
</dbReference>
<comment type="caution">
    <text evidence="9">The sequence shown here is derived from an EMBL/GenBank/DDBJ whole genome shotgun (WGS) entry which is preliminary data.</text>
</comment>
<evidence type="ECO:0000256" key="1">
    <source>
        <dbReference type="ARBA" id="ARBA00001947"/>
    </source>
</evidence>
<evidence type="ECO:0000256" key="4">
    <source>
        <dbReference type="ARBA" id="ARBA00022833"/>
    </source>
</evidence>
<dbReference type="EMBL" id="CABFJX010000418">
    <property type="protein sequence ID" value="VTT83122.1"/>
    <property type="molecule type" value="Genomic_DNA"/>
</dbReference>
<dbReference type="Pfam" id="PF08240">
    <property type="entry name" value="ADH_N"/>
    <property type="match status" value="1"/>
</dbReference>
<protein>
    <recommendedName>
        <fullName evidence="8">Enoyl reductase (ER) domain-containing protein</fullName>
    </recommendedName>
</protein>
<dbReference type="Gene3D" id="3.40.50.720">
    <property type="entry name" value="NAD(P)-binding Rossmann-like Domain"/>
    <property type="match status" value="1"/>
</dbReference>
<dbReference type="GO" id="GO:0004022">
    <property type="term" value="F:alcohol dehydrogenase (NAD+) activity"/>
    <property type="evidence" value="ECO:0007669"/>
    <property type="project" value="TreeGrafter"/>
</dbReference>
<name>A0A9Q9S2X9_FUSFU</name>
<dbReference type="InterPro" id="IPR013149">
    <property type="entry name" value="ADH-like_C"/>
</dbReference>
<dbReference type="InterPro" id="IPR020843">
    <property type="entry name" value="ER"/>
</dbReference>
<organism evidence="9 10">
    <name type="scientific">Fusarium fujikuroi</name>
    <name type="common">Bakanae and foot rot disease fungus</name>
    <name type="synonym">Gibberella fujikuroi</name>
    <dbReference type="NCBI Taxonomy" id="5127"/>
    <lineage>
        <taxon>Eukaryota</taxon>
        <taxon>Fungi</taxon>
        <taxon>Dikarya</taxon>
        <taxon>Ascomycota</taxon>
        <taxon>Pezizomycotina</taxon>
        <taxon>Sordariomycetes</taxon>
        <taxon>Hypocreomycetidae</taxon>
        <taxon>Hypocreales</taxon>
        <taxon>Nectriaceae</taxon>
        <taxon>Fusarium</taxon>
        <taxon>Fusarium fujikuroi species complex</taxon>
    </lineage>
</organism>
<dbReference type="InterPro" id="IPR002328">
    <property type="entry name" value="ADH_Zn_CS"/>
</dbReference>
<feature type="domain" description="Enoyl reductase (ER)" evidence="8">
    <location>
        <begin position="21"/>
        <end position="387"/>
    </location>
</feature>
<dbReference type="PROSITE" id="PS00059">
    <property type="entry name" value="ADH_ZINC"/>
    <property type="match status" value="1"/>
</dbReference>
<evidence type="ECO:0000256" key="5">
    <source>
        <dbReference type="ARBA" id="ARBA00023002"/>
    </source>
</evidence>
<comment type="similarity">
    <text evidence="2 7">Belongs to the zinc-containing alcohol dehydrogenase family.</text>
</comment>
<sequence length="390" mass="40889">MATKGPEIPKQYRAVVYDSPGSISTKITTLDTPEPGPGEVLINMTHSGVCHSDLAVMTNGVCIFVPGAVLLRLNLTLIQRLTLLQWTSLPAPTPKGQVGGHEGVGKVVKLGPGVESTGIKIGDRVGVKWIASCCGRCEPCIVREDGLCFNQQISGYFTPGTFQQYVLGTAACVTPIPEGLDSAIAAPMLCAGVTVYAALLHSQAKSGNWVVIAGAGGGLGHLACQLGSRALGLRVIGVDDNSKADLVHSSGAEHFVDVRGFSSDEEMTTKIKNLTGGLGAHAVIVCTASPRAYAQSMGFLRFNGTVVCVGMVEGDEVPIAGAKPVQMISQQLRIVGSAVGNQQHAIEVLDFAARGIIKPHVGVRKMEDLTEVFMDMKEGKLHGRVVLDLA</sequence>
<keyword evidence="5" id="KW-0560">Oxidoreductase</keyword>
<keyword evidence="6" id="KW-0520">NAD</keyword>
<dbReference type="Pfam" id="PF00107">
    <property type="entry name" value="ADH_zinc_N"/>
    <property type="match status" value="1"/>
</dbReference>